<protein>
    <submittedName>
        <fullName evidence="6">Cold shock protein</fullName>
    </submittedName>
    <submittedName>
        <fullName evidence="4">Cold shock-like protein CspG</fullName>
    </submittedName>
</protein>
<accession>A0AAQ3HXK4</accession>
<reference evidence="6 8" key="1">
    <citation type="submission" date="2022-11" db="EMBL/GenBank/DDBJ databases">
        <title>Comparative genomic analysis of Mycoplasma feriruminatoris and the Mycoplasma mycoides cluster.</title>
        <authorList>
            <person name="Baby V."/>
            <person name="Ambroset C."/>
            <person name="Gaurivaud P."/>
            <person name="Boury C."/>
            <person name="Guichoux E."/>
            <person name="Lartigue C."/>
            <person name="Tardy F."/>
            <person name="Sirand-Pugnet P."/>
        </authorList>
    </citation>
    <scope>NUCLEOTIDE SEQUENCE</scope>
    <source>
        <strain evidence="4">L14822</strain>
        <strain evidence="5 8">L15181</strain>
        <strain evidence="6">L15407</strain>
    </source>
</reference>
<dbReference type="InterPro" id="IPR002059">
    <property type="entry name" value="CSP_DNA-bd"/>
</dbReference>
<organism evidence="6 7">
    <name type="scientific">Mycoplasma feriruminatoris</name>
    <dbReference type="NCBI Taxonomy" id="1179777"/>
    <lineage>
        <taxon>Bacteria</taxon>
        <taxon>Bacillati</taxon>
        <taxon>Mycoplasmatota</taxon>
        <taxon>Mollicutes</taxon>
        <taxon>Mycoplasmataceae</taxon>
        <taxon>Mycoplasma</taxon>
    </lineage>
</organism>
<dbReference type="GO" id="GO:0005737">
    <property type="term" value="C:cytoplasm"/>
    <property type="evidence" value="ECO:0007669"/>
    <property type="project" value="UniProtKB-SubCell"/>
</dbReference>
<dbReference type="EMBL" id="CP113499">
    <property type="protein sequence ID" value="WFQ94798.1"/>
    <property type="molecule type" value="Genomic_DNA"/>
</dbReference>
<sequence length="69" mass="7901">MNTGIVKWFNDEKGFGFITNDSDNKDVFVYFANININGYKTLEQGQKVTYELNKTIKGLEAFNVTITNK</sequence>
<evidence type="ECO:0000313" key="7">
    <source>
        <dbReference type="Proteomes" id="UP001178740"/>
    </source>
</evidence>
<keyword evidence="8" id="KW-1185">Reference proteome</keyword>
<dbReference type="RefSeq" id="WP_008362747.1">
    <property type="nucleotide sequence ID" value="NZ_CP091032.1"/>
</dbReference>
<dbReference type="Pfam" id="PF00313">
    <property type="entry name" value="CSD"/>
    <property type="match status" value="1"/>
</dbReference>
<evidence type="ECO:0000313" key="5">
    <source>
        <dbReference type="EMBL" id="WFQ93138.1"/>
    </source>
</evidence>
<evidence type="ECO:0000313" key="8">
    <source>
        <dbReference type="Proteomes" id="UP001214039"/>
    </source>
</evidence>
<evidence type="ECO:0000313" key="6">
    <source>
        <dbReference type="EMBL" id="WFQ94798.1"/>
    </source>
</evidence>
<dbReference type="GeneID" id="90597503"/>
<dbReference type="CDD" id="cd04458">
    <property type="entry name" value="CSP_CDS"/>
    <property type="match status" value="1"/>
</dbReference>
<dbReference type="InterPro" id="IPR051373">
    <property type="entry name" value="Lin-28_RNA-binding"/>
</dbReference>
<gene>
    <name evidence="6" type="primary">csp</name>
    <name evidence="4" type="synonym">cspG</name>
    <name evidence="4" type="ORF">MFERI14822_00023</name>
    <name evidence="5" type="ORF">MFERI15181_00023</name>
    <name evidence="6" type="ORF">MFERI15407_00023</name>
</gene>
<dbReference type="Proteomes" id="UP001214039">
    <property type="component" value="Chromosome"/>
</dbReference>
<keyword evidence="2" id="KW-0963">Cytoplasm</keyword>
<comment type="subcellular location">
    <subcellularLocation>
        <location evidence="1">Cytoplasm</location>
    </subcellularLocation>
</comment>
<proteinExistence type="predicted"/>
<evidence type="ECO:0000256" key="2">
    <source>
        <dbReference type="ARBA" id="ARBA00022490"/>
    </source>
</evidence>
<dbReference type="Gene3D" id="2.40.50.140">
    <property type="entry name" value="Nucleic acid-binding proteins"/>
    <property type="match status" value="1"/>
</dbReference>
<evidence type="ECO:0000313" key="4">
    <source>
        <dbReference type="EMBL" id="WFQ92268.1"/>
    </source>
</evidence>
<dbReference type="GO" id="GO:0003729">
    <property type="term" value="F:mRNA binding"/>
    <property type="evidence" value="ECO:0007669"/>
    <property type="project" value="TreeGrafter"/>
</dbReference>
<dbReference type="SUPFAM" id="SSF50249">
    <property type="entry name" value="Nucleic acid-binding proteins"/>
    <property type="match status" value="1"/>
</dbReference>
<dbReference type="PROSITE" id="PS51857">
    <property type="entry name" value="CSD_2"/>
    <property type="match status" value="1"/>
</dbReference>
<dbReference type="SMART" id="SM00357">
    <property type="entry name" value="CSP"/>
    <property type="match status" value="1"/>
</dbReference>
<dbReference type="InterPro" id="IPR011129">
    <property type="entry name" value="CSD"/>
</dbReference>
<dbReference type="GO" id="GO:0031054">
    <property type="term" value="P:pre-miRNA processing"/>
    <property type="evidence" value="ECO:0007669"/>
    <property type="project" value="TreeGrafter"/>
</dbReference>
<dbReference type="PRINTS" id="PR00050">
    <property type="entry name" value="COLDSHOCK"/>
</dbReference>
<dbReference type="Proteomes" id="UP001178740">
    <property type="component" value="Chromosome"/>
</dbReference>
<dbReference type="PIRSF" id="PIRSF002599">
    <property type="entry name" value="Cold_shock_A"/>
    <property type="match status" value="1"/>
</dbReference>
<dbReference type="InterPro" id="IPR012156">
    <property type="entry name" value="Cold_shock_CspA"/>
</dbReference>
<dbReference type="PANTHER" id="PTHR46109:SF1">
    <property type="entry name" value="PROTEIN LIN-28 HOMOLOG"/>
    <property type="match status" value="1"/>
</dbReference>
<dbReference type="Proteomes" id="UP001178743">
    <property type="component" value="Chromosome"/>
</dbReference>
<dbReference type="EMBL" id="CP113498">
    <property type="protein sequence ID" value="WFQ93138.1"/>
    <property type="molecule type" value="Genomic_DNA"/>
</dbReference>
<evidence type="ECO:0000256" key="1">
    <source>
        <dbReference type="ARBA" id="ARBA00004496"/>
    </source>
</evidence>
<dbReference type="InterPro" id="IPR012340">
    <property type="entry name" value="NA-bd_OB-fold"/>
</dbReference>
<dbReference type="AlphaFoldDB" id="A0AAQ3HXK4"/>
<dbReference type="PANTHER" id="PTHR46109">
    <property type="entry name" value="PROTEIN LIN-28"/>
    <property type="match status" value="1"/>
</dbReference>
<feature type="domain" description="CSD" evidence="3">
    <location>
        <begin position="1"/>
        <end position="66"/>
    </location>
</feature>
<name>A0AAQ3HXK4_9MOLU</name>
<evidence type="ECO:0000259" key="3">
    <source>
        <dbReference type="PROSITE" id="PS51857"/>
    </source>
</evidence>
<dbReference type="EMBL" id="CP104008">
    <property type="protein sequence ID" value="WFQ92268.1"/>
    <property type="molecule type" value="Genomic_DNA"/>
</dbReference>